<dbReference type="PROSITE" id="PS50110">
    <property type="entry name" value="RESPONSE_REGULATORY"/>
    <property type="match status" value="1"/>
</dbReference>
<gene>
    <name evidence="3" type="ORF">SAMN05216464_1191</name>
</gene>
<feature type="modified residue" description="4-aspartylphosphate" evidence="1">
    <location>
        <position position="42"/>
    </location>
</feature>
<dbReference type="Gene3D" id="3.40.50.2300">
    <property type="match status" value="1"/>
</dbReference>
<evidence type="ECO:0000313" key="3">
    <source>
        <dbReference type="EMBL" id="SDF49440.1"/>
    </source>
</evidence>
<proteinExistence type="predicted"/>
<dbReference type="Proteomes" id="UP000199072">
    <property type="component" value="Unassembled WGS sequence"/>
</dbReference>
<accession>A0A1G7LK92</accession>
<feature type="domain" description="Response regulatory" evidence="2">
    <location>
        <begin position="1"/>
        <end position="107"/>
    </location>
</feature>
<dbReference type="OrthoDB" id="710898at2"/>
<evidence type="ECO:0000313" key="4">
    <source>
        <dbReference type="Proteomes" id="UP000199072"/>
    </source>
</evidence>
<dbReference type="AlphaFoldDB" id="A0A1G7LK92"/>
<dbReference type="GO" id="GO:0000160">
    <property type="term" value="P:phosphorelay signal transduction system"/>
    <property type="evidence" value="ECO:0007669"/>
    <property type="project" value="InterPro"/>
</dbReference>
<dbReference type="InterPro" id="IPR001789">
    <property type="entry name" value="Sig_transdc_resp-reg_receiver"/>
</dbReference>
<keyword evidence="4" id="KW-1185">Reference proteome</keyword>
<feature type="non-terminal residue" evidence="3">
    <location>
        <position position="1"/>
    </location>
</feature>
<dbReference type="SUPFAM" id="SSF52172">
    <property type="entry name" value="CheY-like"/>
    <property type="match status" value="1"/>
</dbReference>
<protein>
    <submittedName>
        <fullName evidence="3">Response regulator receiver domain-containing protein</fullName>
    </submittedName>
</protein>
<dbReference type="STRING" id="1391627.SAMN05216464_1191"/>
<evidence type="ECO:0000256" key="1">
    <source>
        <dbReference type="PROSITE-ProRule" id="PRU00169"/>
    </source>
</evidence>
<dbReference type="EMBL" id="FNAI01000019">
    <property type="protein sequence ID" value="SDF49440.1"/>
    <property type="molecule type" value="Genomic_DNA"/>
</dbReference>
<keyword evidence="1" id="KW-0597">Phosphoprotein</keyword>
<evidence type="ECO:0000259" key="2">
    <source>
        <dbReference type="PROSITE" id="PS50110"/>
    </source>
</evidence>
<organism evidence="3 4">
    <name type="scientific">Mucilaginibacter pineti</name>
    <dbReference type="NCBI Taxonomy" id="1391627"/>
    <lineage>
        <taxon>Bacteria</taxon>
        <taxon>Pseudomonadati</taxon>
        <taxon>Bacteroidota</taxon>
        <taxon>Sphingobacteriia</taxon>
        <taxon>Sphingobacteriales</taxon>
        <taxon>Sphingobacteriaceae</taxon>
        <taxon>Mucilaginibacter</taxon>
    </lineage>
</organism>
<name>A0A1G7LK92_9SPHI</name>
<dbReference type="RefSeq" id="WP_143014263.1">
    <property type="nucleotide sequence ID" value="NZ_FNAI01000019.1"/>
</dbReference>
<reference evidence="3 4" key="1">
    <citation type="submission" date="2016-10" db="EMBL/GenBank/DDBJ databases">
        <authorList>
            <person name="de Groot N.N."/>
        </authorList>
    </citation>
    <scope>NUCLEOTIDE SEQUENCE [LARGE SCALE GENOMIC DNA]</scope>
    <source>
        <strain evidence="3 4">47C3B</strain>
    </source>
</reference>
<sequence>NETLQSLIAQFLLGSGYRVTSYPALTSIEELAAIQADLFIIDERLPSVSGHIICIMLHTHPGTQSIPQILISGSPMLDRYAELAEVTASLQKPFGMAELLILVKDICG</sequence>
<dbReference type="InterPro" id="IPR011006">
    <property type="entry name" value="CheY-like_superfamily"/>
</dbReference>